<dbReference type="Proteomes" id="UP000430345">
    <property type="component" value="Unassembled WGS sequence"/>
</dbReference>
<dbReference type="OrthoDB" id="1902020at2"/>
<dbReference type="InterPro" id="IPR025534">
    <property type="entry name" value="DUF4420"/>
</dbReference>
<evidence type="ECO:0000313" key="1">
    <source>
        <dbReference type="EMBL" id="MPQ44066.1"/>
    </source>
</evidence>
<proteinExistence type="predicted"/>
<organism evidence="1 2">
    <name type="scientific">Clostridium tarantellae</name>
    <dbReference type="NCBI Taxonomy" id="39493"/>
    <lineage>
        <taxon>Bacteria</taxon>
        <taxon>Bacillati</taxon>
        <taxon>Bacillota</taxon>
        <taxon>Clostridia</taxon>
        <taxon>Eubacteriales</taxon>
        <taxon>Clostridiaceae</taxon>
        <taxon>Clostridium</taxon>
    </lineage>
</organism>
<keyword evidence="2" id="KW-1185">Reference proteome</keyword>
<accession>A0A6I1MKK8</accession>
<dbReference type="EMBL" id="WHJC01000143">
    <property type="protein sequence ID" value="MPQ44066.1"/>
    <property type="molecule type" value="Genomic_DNA"/>
</dbReference>
<gene>
    <name evidence="1" type="ORF">GBZ86_09860</name>
</gene>
<sequence>MLSKIKLRFEQEKPDKTFRRIDDNHKLDIYLGYSEDNCATMVITAKGKIRHVESSKAIDIKLFKKNNKEYSLSFALLNKESEIIFYRFCEDIIESSRYIESNDEVSFILSRWNKWKLMFKKASNRLLNENEIQGLIGELVFIRDYLAPEIGYNEAIRSWMGPNKSHKDFEFEDIWYEVKSIKQGATTVKISSIEQLESNLEGYLEVITFKKSNASVRNAISLNIIIDNIKSKINNFNTCLLFKDKLLEIGYLYDDDYNEVYYKLIKKVRYSVEEEFPRIRNRDLRNGIVKVSYDILLKDIERFIEGDE</sequence>
<evidence type="ECO:0000313" key="2">
    <source>
        <dbReference type="Proteomes" id="UP000430345"/>
    </source>
</evidence>
<dbReference type="RefSeq" id="WP_152890223.1">
    <property type="nucleotide sequence ID" value="NZ_WHJC01000143.1"/>
</dbReference>
<reference evidence="1 2" key="1">
    <citation type="submission" date="2019-10" db="EMBL/GenBank/DDBJ databases">
        <title>The Genome Sequence of Clostridium tarantellae Isolated from Fish Brain.</title>
        <authorList>
            <person name="Bano L."/>
            <person name="Kiel M."/>
            <person name="Sales G."/>
            <person name="Doxey A.C."/>
            <person name="Mansfield M.J."/>
            <person name="Schiavone M."/>
            <person name="Rossetto O."/>
            <person name="Pirazzini M."/>
            <person name="Dobrindt U."/>
            <person name="Montecucco C."/>
        </authorList>
    </citation>
    <scope>NUCLEOTIDE SEQUENCE [LARGE SCALE GENOMIC DNA]</scope>
    <source>
        <strain evidence="1 2">DSM 3997</strain>
    </source>
</reference>
<dbReference type="Pfam" id="PF14390">
    <property type="entry name" value="DUF4420"/>
    <property type="match status" value="1"/>
</dbReference>
<comment type="caution">
    <text evidence="1">The sequence shown here is derived from an EMBL/GenBank/DDBJ whole genome shotgun (WGS) entry which is preliminary data.</text>
</comment>
<protein>
    <submittedName>
        <fullName evidence="1">PD-(D/E)XK motif protein</fullName>
    </submittedName>
</protein>
<name>A0A6I1MKK8_9CLOT</name>
<dbReference type="AlphaFoldDB" id="A0A6I1MKK8"/>